<name>A0AAJ7J7G8_9HYME</name>
<evidence type="ECO:0000259" key="2">
    <source>
        <dbReference type="Pfam" id="PF01425"/>
    </source>
</evidence>
<dbReference type="GeneID" id="108628948"/>
<dbReference type="KEGG" id="ccal:108628948"/>
<dbReference type="AlphaFoldDB" id="A0AAJ7J7G8"/>
<organism evidence="3 4">
    <name type="scientific">Ceratina calcarata</name>
    <dbReference type="NCBI Taxonomy" id="156304"/>
    <lineage>
        <taxon>Eukaryota</taxon>
        <taxon>Metazoa</taxon>
        <taxon>Ecdysozoa</taxon>
        <taxon>Arthropoda</taxon>
        <taxon>Hexapoda</taxon>
        <taxon>Insecta</taxon>
        <taxon>Pterygota</taxon>
        <taxon>Neoptera</taxon>
        <taxon>Endopterygota</taxon>
        <taxon>Hymenoptera</taxon>
        <taxon>Apocrita</taxon>
        <taxon>Aculeata</taxon>
        <taxon>Apoidea</taxon>
        <taxon>Anthophila</taxon>
        <taxon>Apidae</taxon>
        <taxon>Ceratina</taxon>
        <taxon>Zadontomerus</taxon>
    </lineage>
</organism>
<dbReference type="Proteomes" id="UP000694925">
    <property type="component" value="Unplaced"/>
</dbReference>
<sequence>MQLVLGALSLAYTKLLLDRSMSVVDPDTVILIVQKIVKFILFLLSCLLTPFLMLQGLRKRNKLPLIKSRLLLLSASEIARKIRRQEVSSEEVVRAYIERCNDVNRSLNAIVESRFDAAVQEARNVDKFLAVVARTEEQLARDLPLLGVPVTVKESIAVEGMSNAVGVKKRKSLKANRNAQVVDMIREAGAIILLVSNTPELCLFWESNNKTTGPTWNPYDTTRVSGGSSGGEAALLGSAASCLSLASDIAGSARLPAMFCGVFGHKPTACLVPCRGHRPDSNDTNWPQYFTIGTMVRYAEDLPLVMKIISKPEESRCRFDQKVSPRNMKFYYLDDCCGMTNSIDDDMKQAIQRLRMHIETAYGLKVQKAQFSQMKFAFEIGAYLLLHLEVDGVNQDVTCAGSSKALLELLKCIFHASSYSLPVIAYSLLKWIFSKFPQSVRDAMAEKRISLKREFEELLGDDGVLIFPSFASASHYQYQAYAKVADFTYMMIYNVLGLPVTQCPMGLNKRGLPVGIQIVANAGNDHLTIAVAREIERVFGGWQQPPANESQV</sequence>
<dbReference type="Gene3D" id="3.90.1300.10">
    <property type="entry name" value="Amidase signature (AS) domain"/>
    <property type="match status" value="1"/>
</dbReference>
<dbReference type="PANTHER" id="PTHR43372">
    <property type="entry name" value="FATTY-ACID AMIDE HYDROLASE"/>
    <property type="match status" value="1"/>
</dbReference>
<feature type="active site" description="Acyl-ester intermediate" evidence="1">
    <location>
        <position position="252"/>
    </location>
</feature>
<evidence type="ECO:0000313" key="4">
    <source>
        <dbReference type="RefSeq" id="XP_017886680.1"/>
    </source>
</evidence>
<feature type="domain" description="Amidase" evidence="2">
    <location>
        <begin position="91"/>
        <end position="528"/>
    </location>
</feature>
<accession>A0AAJ7J7G8</accession>
<dbReference type="PANTHER" id="PTHR43372:SF2">
    <property type="entry name" value="IP13792P"/>
    <property type="match status" value="1"/>
</dbReference>
<feature type="active site" description="Charge relay system" evidence="1">
    <location>
        <position position="153"/>
    </location>
</feature>
<protein>
    <submittedName>
        <fullName evidence="4">Fatty-acid amide hydrolase 2-B-like isoform X1</fullName>
    </submittedName>
</protein>
<evidence type="ECO:0000313" key="3">
    <source>
        <dbReference type="Proteomes" id="UP000694925"/>
    </source>
</evidence>
<dbReference type="GO" id="GO:0012505">
    <property type="term" value="C:endomembrane system"/>
    <property type="evidence" value="ECO:0007669"/>
    <property type="project" value="TreeGrafter"/>
</dbReference>
<keyword evidence="3" id="KW-1185">Reference proteome</keyword>
<dbReference type="InterPro" id="IPR052739">
    <property type="entry name" value="FAAH2"/>
</dbReference>
<proteinExistence type="predicted"/>
<gene>
    <name evidence="4" type="primary">LOC108628948</name>
</gene>
<reference evidence="4" key="1">
    <citation type="submission" date="2025-08" db="UniProtKB">
        <authorList>
            <consortium name="RefSeq"/>
        </authorList>
    </citation>
    <scope>IDENTIFICATION</scope>
    <source>
        <tissue evidence="4">Whole body</tissue>
    </source>
</reference>
<evidence type="ECO:0000256" key="1">
    <source>
        <dbReference type="PIRSR" id="PIRSR001221-1"/>
    </source>
</evidence>
<dbReference type="PIRSF" id="PIRSF001221">
    <property type="entry name" value="Amidase_fungi"/>
    <property type="match status" value="1"/>
</dbReference>
<dbReference type="SUPFAM" id="SSF75304">
    <property type="entry name" value="Amidase signature (AS) enzymes"/>
    <property type="match status" value="1"/>
</dbReference>
<dbReference type="InterPro" id="IPR036928">
    <property type="entry name" value="AS_sf"/>
</dbReference>
<dbReference type="RefSeq" id="XP_017886680.1">
    <property type="nucleotide sequence ID" value="XM_018031191.2"/>
</dbReference>
<feature type="active site" description="Charge relay system" evidence="1">
    <location>
        <position position="228"/>
    </location>
</feature>
<dbReference type="InterPro" id="IPR023631">
    <property type="entry name" value="Amidase_dom"/>
</dbReference>
<dbReference type="Pfam" id="PF01425">
    <property type="entry name" value="Amidase"/>
    <property type="match status" value="1"/>
</dbReference>